<sequence length="204" mass="22778">TTLKSRGYVTQNLNTKKYKLGVRLFTLGCAVQNTKRLFEITKVYLKQLSQSTNETANLAILEGKEVIYLDTIESPEILRTEIKAGTRTPAHCTALGKVLLAFIPDWEFKNLYKSDEPLSSLTSKSISSLEELKKNLKKVKKQGYAVDREEYKIGINCIGVPIFGRNGVIAAISITGPASRFTIDEMEKVKGKLMTISKEISNQL</sequence>
<evidence type="ECO:0000256" key="1">
    <source>
        <dbReference type="ARBA" id="ARBA00023015"/>
    </source>
</evidence>
<dbReference type="PANTHER" id="PTHR30136:SF35">
    <property type="entry name" value="HTH-TYPE TRANSCRIPTIONAL REGULATOR RV1719"/>
    <property type="match status" value="1"/>
</dbReference>
<organism evidence="4">
    <name type="scientific">marine sediment metagenome</name>
    <dbReference type="NCBI Taxonomy" id="412755"/>
    <lineage>
        <taxon>unclassified sequences</taxon>
        <taxon>metagenomes</taxon>
        <taxon>ecological metagenomes</taxon>
    </lineage>
</organism>
<dbReference type="GO" id="GO:0003677">
    <property type="term" value="F:DNA binding"/>
    <property type="evidence" value="ECO:0007669"/>
    <property type="project" value="TreeGrafter"/>
</dbReference>
<dbReference type="Gene3D" id="3.30.450.40">
    <property type="match status" value="1"/>
</dbReference>
<proteinExistence type="predicted"/>
<keyword evidence="2" id="KW-0804">Transcription</keyword>
<accession>X1ATS7</accession>
<dbReference type="PROSITE" id="PS51078">
    <property type="entry name" value="ICLR_ED"/>
    <property type="match status" value="1"/>
</dbReference>
<dbReference type="Gene3D" id="1.10.10.10">
    <property type="entry name" value="Winged helix-like DNA-binding domain superfamily/Winged helix DNA-binding domain"/>
    <property type="match status" value="1"/>
</dbReference>
<dbReference type="EMBL" id="BART01000467">
    <property type="protein sequence ID" value="GAG72682.1"/>
    <property type="molecule type" value="Genomic_DNA"/>
</dbReference>
<keyword evidence="1" id="KW-0805">Transcription regulation</keyword>
<dbReference type="GO" id="GO:0045892">
    <property type="term" value="P:negative regulation of DNA-templated transcription"/>
    <property type="evidence" value="ECO:0007669"/>
    <property type="project" value="TreeGrafter"/>
</dbReference>
<dbReference type="InterPro" id="IPR014757">
    <property type="entry name" value="Tscrpt_reg_IclR_C"/>
</dbReference>
<feature type="domain" description="IclR-ED" evidence="3">
    <location>
        <begin position="23"/>
        <end position="204"/>
    </location>
</feature>
<name>X1ATS7_9ZZZZ</name>
<comment type="caution">
    <text evidence="4">The sequence shown here is derived from an EMBL/GenBank/DDBJ whole genome shotgun (WGS) entry which is preliminary data.</text>
</comment>
<evidence type="ECO:0000313" key="4">
    <source>
        <dbReference type="EMBL" id="GAG72682.1"/>
    </source>
</evidence>
<dbReference type="InterPro" id="IPR050707">
    <property type="entry name" value="HTH_MetabolicPath_Reg"/>
</dbReference>
<dbReference type="AlphaFoldDB" id="X1ATS7"/>
<reference evidence="4" key="1">
    <citation type="journal article" date="2014" name="Front. Microbiol.">
        <title>High frequency of phylogenetically diverse reductive dehalogenase-homologous genes in deep subseafloor sedimentary metagenomes.</title>
        <authorList>
            <person name="Kawai M."/>
            <person name="Futagami T."/>
            <person name="Toyoda A."/>
            <person name="Takaki Y."/>
            <person name="Nishi S."/>
            <person name="Hori S."/>
            <person name="Arai W."/>
            <person name="Tsubouchi T."/>
            <person name="Morono Y."/>
            <person name="Uchiyama I."/>
            <person name="Ito T."/>
            <person name="Fujiyama A."/>
            <person name="Inagaki F."/>
            <person name="Takami H."/>
        </authorList>
    </citation>
    <scope>NUCLEOTIDE SEQUENCE</scope>
    <source>
        <strain evidence="4">Expedition CK06-06</strain>
    </source>
</reference>
<evidence type="ECO:0000259" key="3">
    <source>
        <dbReference type="PROSITE" id="PS51078"/>
    </source>
</evidence>
<feature type="non-terminal residue" evidence="4">
    <location>
        <position position="1"/>
    </location>
</feature>
<dbReference type="SUPFAM" id="SSF55781">
    <property type="entry name" value="GAF domain-like"/>
    <property type="match status" value="1"/>
</dbReference>
<protein>
    <recommendedName>
        <fullName evidence="3">IclR-ED domain-containing protein</fullName>
    </recommendedName>
</protein>
<evidence type="ECO:0000256" key="2">
    <source>
        <dbReference type="ARBA" id="ARBA00023163"/>
    </source>
</evidence>
<dbReference type="GO" id="GO:0003700">
    <property type="term" value="F:DNA-binding transcription factor activity"/>
    <property type="evidence" value="ECO:0007669"/>
    <property type="project" value="TreeGrafter"/>
</dbReference>
<dbReference type="Pfam" id="PF01614">
    <property type="entry name" value="IclR_C"/>
    <property type="match status" value="1"/>
</dbReference>
<dbReference type="InterPro" id="IPR029016">
    <property type="entry name" value="GAF-like_dom_sf"/>
</dbReference>
<gene>
    <name evidence="4" type="ORF">S01H4_02212</name>
</gene>
<dbReference type="PANTHER" id="PTHR30136">
    <property type="entry name" value="HELIX-TURN-HELIX TRANSCRIPTIONAL REGULATOR, ICLR FAMILY"/>
    <property type="match status" value="1"/>
</dbReference>
<dbReference type="InterPro" id="IPR036388">
    <property type="entry name" value="WH-like_DNA-bd_sf"/>
</dbReference>